<feature type="compositionally biased region" description="Low complexity" evidence="1">
    <location>
        <begin position="815"/>
        <end position="826"/>
    </location>
</feature>
<accession>A0A5C3KTS0</accession>
<evidence type="ECO:0000256" key="1">
    <source>
        <dbReference type="SAM" id="MobiDB-lite"/>
    </source>
</evidence>
<feature type="compositionally biased region" description="Polar residues" evidence="1">
    <location>
        <begin position="571"/>
        <end position="584"/>
    </location>
</feature>
<organism evidence="2 3">
    <name type="scientific">Coprinopsis marcescibilis</name>
    <name type="common">Agaric fungus</name>
    <name type="synonym">Psathyrella marcescibilis</name>
    <dbReference type="NCBI Taxonomy" id="230819"/>
    <lineage>
        <taxon>Eukaryota</taxon>
        <taxon>Fungi</taxon>
        <taxon>Dikarya</taxon>
        <taxon>Basidiomycota</taxon>
        <taxon>Agaricomycotina</taxon>
        <taxon>Agaricomycetes</taxon>
        <taxon>Agaricomycetidae</taxon>
        <taxon>Agaricales</taxon>
        <taxon>Agaricineae</taxon>
        <taxon>Psathyrellaceae</taxon>
        <taxon>Coprinopsis</taxon>
    </lineage>
</organism>
<gene>
    <name evidence="2" type="ORF">FA15DRAFT_660066</name>
</gene>
<feature type="region of interest" description="Disordered" evidence="1">
    <location>
        <begin position="815"/>
        <end position="849"/>
    </location>
</feature>
<evidence type="ECO:0000313" key="2">
    <source>
        <dbReference type="EMBL" id="TFK19238.1"/>
    </source>
</evidence>
<feature type="region of interest" description="Disordered" evidence="1">
    <location>
        <begin position="560"/>
        <end position="584"/>
    </location>
</feature>
<dbReference type="EMBL" id="ML210352">
    <property type="protein sequence ID" value="TFK19238.1"/>
    <property type="molecule type" value="Genomic_DNA"/>
</dbReference>
<keyword evidence="3" id="KW-1185">Reference proteome</keyword>
<evidence type="ECO:0000313" key="3">
    <source>
        <dbReference type="Proteomes" id="UP000307440"/>
    </source>
</evidence>
<proteinExistence type="predicted"/>
<dbReference type="AlphaFoldDB" id="A0A5C3KTS0"/>
<feature type="compositionally biased region" description="Acidic residues" evidence="1">
    <location>
        <begin position="129"/>
        <end position="147"/>
    </location>
</feature>
<sequence length="849" mass="91675">MDDYYNDMMPNGDEDMYGSLSGSILFDGDTFDPAVGSRSLYHSFPDQSPAHAIPEQASITKDPPESSAAAVQAPAFARGLPLLFSPPAMTTDFLDTASSILEAPGSSKQPPFSESPPGMAAAPGVYDKDQDEDGDYDDLFDGDDDSEGPGSLLNEEANHHLPNAEDASAGARLHAVTQAVEAEVYDHYEQSTGEDEDEVYHDCLEDEEPDITANSTGNTMNAAPTGPATYPPLEPAEPRILATTQIRVPQDYATAQALHSGRPMVPVPGYSNLSATVLYDRGGHSAQEQTDYHQDYVPMWQQPAHTENSDYLKFPPAKPQRYSPHDLPFLYSRSMGSMPPTNQIFYPGGSGNHQGFQNVLGTFAQQNIEMPPSATPHNTVGRHGSIRIPTNENAFPNNPHCNFQNGPHNDFLFSHPPVANQSFGVQPPLRQVENFMEPTGPGQWTPFASNNHNGDLDYGHSIELSDVDQSQYCAEHLEELDSEKDDGPLLHHPHCLRTDIQDARHVCCIPAACANGTGNIQSSQDAPPATYQLAQEQQDWNTQPGTDLSQGNDDLWYHQEQAMPPSMPSDAAQQTAVKHSPANVQSEMHTTNAEYQGQHTPGVEYPEPQGSNVGHYMPQNNAGAGSSAVATAMSASTVMGAGIGVGTDASSAQPRTNSKKRGRDSDDASGAGSVQPVATQVRLKKGKQRANHINANAPEDVIQCQWGEVVTGAVLCSDSFNNVDDLIKHLEEKHWKPEVRKEKAAHQSNPDTQKRWFAGCYCAPMCYRSLKKHIRNKHAQTNGPSPTGNAIPSHCVLHKGFSNCNTGVQATAEFASTSATAPTTASVRERGGNPNGGQSSGPKLEERQA</sequence>
<feature type="region of interest" description="Disordered" evidence="1">
    <location>
        <begin position="596"/>
        <end position="619"/>
    </location>
</feature>
<name>A0A5C3KTS0_COPMA</name>
<dbReference type="Proteomes" id="UP000307440">
    <property type="component" value="Unassembled WGS sequence"/>
</dbReference>
<protein>
    <submittedName>
        <fullName evidence="2">Uncharacterized protein</fullName>
    </submittedName>
</protein>
<reference evidence="2 3" key="1">
    <citation type="journal article" date="2019" name="Nat. Ecol. Evol.">
        <title>Megaphylogeny resolves global patterns of mushroom evolution.</title>
        <authorList>
            <person name="Varga T."/>
            <person name="Krizsan K."/>
            <person name="Foldi C."/>
            <person name="Dima B."/>
            <person name="Sanchez-Garcia M."/>
            <person name="Sanchez-Ramirez S."/>
            <person name="Szollosi G.J."/>
            <person name="Szarkandi J.G."/>
            <person name="Papp V."/>
            <person name="Albert L."/>
            <person name="Andreopoulos W."/>
            <person name="Angelini C."/>
            <person name="Antonin V."/>
            <person name="Barry K.W."/>
            <person name="Bougher N.L."/>
            <person name="Buchanan P."/>
            <person name="Buyck B."/>
            <person name="Bense V."/>
            <person name="Catcheside P."/>
            <person name="Chovatia M."/>
            <person name="Cooper J."/>
            <person name="Damon W."/>
            <person name="Desjardin D."/>
            <person name="Finy P."/>
            <person name="Geml J."/>
            <person name="Haridas S."/>
            <person name="Hughes K."/>
            <person name="Justo A."/>
            <person name="Karasinski D."/>
            <person name="Kautmanova I."/>
            <person name="Kiss B."/>
            <person name="Kocsube S."/>
            <person name="Kotiranta H."/>
            <person name="LaButti K.M."/>
            <person name="Lechner B.E."/>
            <person name="Liimatainen K."/>
            <person name="Lipzen A."/>
            <person name="Lukacs Z."/>
            <person name="Mihaltcheva S."/>
            <person name="Morgado L.N."/>
            <person name="Niskanen T."/>
            <person name="Noordeloos M.E."/>
            <person name="Ohm R.A."/>
            <person name="Ortiz-Santana B."/>
            <person name="Ovrebo C."/>
            <person name="Racz N."/>
            <person name="Riley R."/>
            <person name="Savchenko A."/>
            <person name="Shiryaev A."/>
            <person name="Soop K."/>
            <person name="Spirin V."/>
            <person name="Szebenyi C."/>
            <person name="Tomsovsky M."/>
            <person name="Tulloss R.E."/>
            <person name="Uehling J."/>
            <person name="Grigoriev I.V."/>
            <person name="Vagvolgyi C."/>
            <person name="Papp T."/>
            <person name="Martin F.M."/>
            <person name="Miettinen O."/>
            <person name="Hibbett D.S."/>
            <person name="Nagy L.G."/>
        </authorList>
    </citation>
    <scope>NUCLEOTIDE SEQUENCE [LARGE SCALE GENOMIC DNA]</scope>
    <source>
        <strain evidence="2 3">CBS 121175</strain>
    </source>
</reference>
<feature type="region of interest" description="Disordered" evidence="1">
    <location>
        <begin position="645"/>
        <end position="686"/>
    </location>
</feature>
<feature type="region of interest" description="Disordered" evidence="1">
    <location>
        <begin position="101"/>
        <end position="156"/>
    </location>
</feature>